<feature type="transmembrane region" description="Helical" evidence="11">
    <location>
        <begin position="98"/>
        <end position="118"/>
    </location>
</feature>
<evidence type="ECO:0000256" key="8">
    <source>
        <dbReference type="ARBA" id="ARBA00023303"/>
    </source>
</evidence>
<dbReference type="NCBIfam" id="TIGR00494">
    <property type="entry name" value="crcB"/>
    <property type="match status" value="1"/>
</dbReference>
<sequence>MPMLLAVAGGGAVGSVARYIVGVLLQRASTGFPVSTLVINVAGSFLIGLFARLFDAPDHNPVLRVALTVGICGGFTTFSTFSAETLMLLQQGKAARAALYIGVSVTAGILATFAGLSVGRGAR</sequence>
<dbReference type="EMBL" id="CP053085">
    <property type="protein sequence ID" value="QJR38222.1"/>
    <property type="molecule type" value="Genomic_DNA"/>
</dbReference>
<evidence type="ECO:0000256" key="5">
    <source>
        <dbReference type="ARBA" id="ARBA00022989"/>
    </source>
</evidence>
<comment type="activity regulation">
    <text evidence="11">Na(+) is not transported, but it plays an essential structural role and its presence is essential for fluoride channel function.</text>
</comment>
<protein>
    <recommendedName>
        <fullName evidence="11">Fluoride-specific ion channel FluC</fullName>
    </recommendedName>
</protein>
<comment type="catalytic activity">
    <reaction evidence="10">
        <text>fluoride(in) = fluoride(out)</text>
        <dbReference type="Rhea" id="RHEA:76159"/>
        <dbReference type="ChEBI" id="CHEBI:17051"/>
    </reaction>
    <physiologicalReaction direction="left-to-right" evidence="10">
        <dbReference type="Rhea" id="RHEA:76160"/>
    </physiologicalReaction>
</comment>
<keyword evidence="11" id="KW-0813">Transport</keyword>
<keyword evidence="4 11" id="KW-0812">Transmembrane</keyword>
<keyword evidence="6 11" id="KW-0406">Ion transport</keyword>
<evidence type="ECO:0000313" key="13">
    <source>
        <dbReference type="Proteomes" id="UP000500938"/>
    </source>
</evidence>
<accession>A0A6M4IZ99</accession>
<dbReference type="PANTHER" id="PTHR28259">
    <property type="entry name" value="FLUORIDE EXPORT PROTEIN 1-RELATED"/>
    <property type="match status" value="1"/>
</dbReference>
<dbReference type="Proteomes" id="UP000500938">
    <property type="component" value="Chromosome"/>
</dbReference>
<comment type="subcellular location">
    <subcellularLocation>
        <location evidence="1 11">Cell membrane</location>
        <topology evidence="1 11">Multi-pass membrane protein</topology>
    </subcellularLocation>
</comment>
<dbReference type="GO" id="GO:0062054">
    <property type="term" value="F:fluoride channel activity"/>
    <property type="evidence" value="ECO:0007669"/>
    <property type="project" value="UniProtKB-UniRule"/>
</dbReference>
<comment type="function">
    <text evidence="11">Fluoride-specific ion channel. Important for reducing fluoride concentration in the cell, thus reducing its toxicity.</text>
</comment>
<evidence type="ECO:0000313" key="12">
    <source>
        <dbReference type="EMBL" id="QJR38222.1"/>
    </source>
</evidence>
<keyword evidence="13" id="KW-1185">Reference proteome</keyword>
<feature type="binding site" evidence="11">
    <location>
        <position position="73"/>
    </location>
    <ligand>
        <name>Na(+)</name>
        <dbReference type="ChEBI" id="CHEBI:29101"/>
        <note>structural</note>
    </ligand>
</feature>
<evidence type="ECO:0000256" key="11">
    <source>
        <dbReference type="HAMAP-Rule" id="MF_00454"/>
    </source>
</evidence>
<dbReference type="HAMAP" id="MF_00454">
    <property type="entry name" value="FluC"/>
    <property type="match status" value="1"/>
</dbReference>
<evidence type="ECO:0000256" key="10">
    <source>
        <dbReference type="ARBA" id="ARBA00035585"/>
    </source>
</evidence>
<evidence type="ECO:0000256" key="9">
    <source>
        <dbReference type="ARBA" id="ARBA00035120"/>
    </source>
</evidence>
<reference evidence="12 13" key="1">
    <citation type="submission" date="2020-05" db="EMBL/GenBank/DDBJ databases">
        <title>Complete genome sequence of Gemmatimonas greenlandica TET16.</title>
        <authorList>
            <person name="Zeng Y."/>
        </authorList>
    </citation>
    <scope>NUCLEOTIDE SEQUENCE [LARGE SCALE GENOMIC DNA]</scope>
    <source>
        <strain evidence="12 13">TET16</strain>
    </source>
</reference>
<dbReference type="PANTHER" id="PTHR28259:SF1">
    <property type="entry name" value="FLUORIDE EXPORT PROTEIN 1-RELATED"/>
    <property type="match status" value="1"/>
</dbReference>
<evidence type="ECO:0000256" key="1">
    <source>
        <dbReference type="ARBA" id="ARBA00004651"/>
    </source>
</evidence>
<keyword evidence="2 11" id="KW-1003">Cell membrane</keyword>
<organism evidence="12 13">
    <name type="scientific">Gemmatimonas groenlandica</name>
    <dbReference type="NCBI Taxonomy" id="2732249"/>
    <lineage>
        <taxon>Bacteria</taxon>
        <taxon>Pseudomonadati</taxon>
        <taxon>Gemmatimonadota</taxon>
        <taxon>Gemmatimonadia</taxon>
        <taxon>Gemmatimonadales</taxon>
        <taxon>Gemmatimonadaceae</taxon>
        <taxon>Gemmatimonas</taxon>
    </lineage>
</organism>
<evidence type="ECO:0000256" key="3">
    <source>
        <dbReference type="ARBA" id="ARBA00022519"/>
    </source>
</evidence>
<dbReference type="GO" id="GO:0046872">
    <property type="term" value="F:metal ion binding"/>
    <property type="evidence" value="ECO:0007669"/>
    <property type="project" value="UniProtKB-KW"/>
</dbReference>
<gene>
    <name evidence="11 12" type="primary">crcB</name>
    <name evidence="11" type="synonym">fluC</name>
    <name evidence="12" type="ORF">HKW67_12895</name>
</gene>
<dbReference type="AlphaFoldDB" id="A0A6M4IZ99"/>
<evidence type="ECO:0000256" key="6">
    <source>
        <dbReference type="ARBA" id="ARBA00023065"/>
    </source>
</evidence>
<name>A0A6M4IZ99_9BACT</name>
<keyword evidence="5 11" id="KW-1133">Transmembrane helix</keyword>
<dbReference type="InterPro" id="IPR003691">
    <property type="entry name" value="FluC"/>
</dbReference>
<keyword evidence="8 11" id="KW-0407">Ion channel</keyword>
<feature type="transmembrane region" description="Helical" evidence="11">
    <location>
        <begin position="61"/>
        <end position="78"/>
    </location>
</feature>
<dbReference type="GO" id="GO:0005886">
    <property type="term" value="C:plasma membrane"/>
    <property type="evidence" value="ECO:0007669"/>
    <property type="project" value="UniProtKB-SubCell"/>
</dbReference>
<proteinExistence type="inferred from homology"/>
<dbReference type="Pfam" id="PF02537">
    <property type="entry name" value="CRCB"/>
    <property type="match status" value="1"/>
</dbReference>
<keyword evidence="11" id="KW-0479">Metal-binding</keyword>
<feature type="transmembrane region" description="Helical" evidence="11">
    <location>
        <begin position="34"/>
        <end position="54"/>
    </location>
</feature>
<evidence type="ECO:0000256" key="2">
    <source>
        <dbReference type="ARBA" id="ARBA00022475"/>
    </source>
</evidence>
<dbReference type="KEGG" id="ggr:HKW67_12895"/>
<comment type="similarity">
    <text evidence="9 11">Belongs to the fluoride channel Fluc/FEX (TC 1.A.43) family.</text>
</comment>
<keyword evidence="3" id="KW-0997">Cell inner membrane</keyword>
<keyword evidence="7 11" id="KW-0472">Membrane</keyword>
<dbReference type="GO" id="GO:0140114">
    <property type="term" value="P:cellular detoxification of fluoride"/>
    <property type="evidence" value="ECO:0007669"/>
    <property type="project" value="UniProtKB-UniRule"/>
</dbReference>
<feature type="binding site" evidence="11">
    <location>
        <position position="76"/>
    </location>
    <ligand>
        <name>Na(+)</name>
        <dbReference type="ChEBI" id="CHEBI:29101"/>
        <note>structural</note>
    </ligand>
</feature>
<keyword evidence="11" id="KW-0915">Sodium</keyword>
<evidence type="ECO:0000256" key="4">
    <source>
        <dbReference type="ARBA" id="ARBA00022692"/>
    </source>
</evidence>
<evidence type="ECO:0000256" key="7">
    <source>
        <dbReference type="ARBA" id="ARBA00023136"/>
    </source>
</evidence>